<evidence type="ECO:0000313" key="1">
    <source>
        <dbReference type="EMBL" id="PLW29782.1"/>
    </source>
</evidence>
<dbReference type="EMBL" id="PGCI01000319">
    <property type="protein sequence ID" value="PLW29782.1"/>
    <property type="molecule type" value="Genomic_DNA"/>
</dbReference>
<dbReference type="AlphaFoldDB" id="A0A2N5TWC2"/>
<dbReference type="Proteomes" id="UP000235392">
    <property type="component" value="Unassembled WGS sequence"/>
</dbReference>
<reference evidence="1 2" key="1">
    <citation type="submission" date="2017-11" db="EMBL/GenBank/DDBJ databases">
        <title>De novo assembly and phasing of dikaryotic genomes from two isolates of Puccinia coronata f. sp. avenae, the causal agent of oat crown rust.</title>
        <authorList>
            <person name="Miller M.E."/>
            <person name="Zhang Y."/>
            <person name="Omidvar V."/>
            <person name="Sperschneider J."/>
            <person name="Schwessinger B."/>
            <person name="Raley C."/>
            <person name="Palmer J.M."/>
            <person name="Garnica D."/>
            <person name="Upadhyaya N."/>
            <person name="Rathjen J."/>
            <person name="Taylor J.M."/>
            <person name="Park R.F."/>
            <person name="Dodds P.N."/>
            <person name="Hirsch C.D."/>
            <person name="Kianian S.F."/>
            <person name="Figueroa M."/>
        </authorList>
    </citation>
    <scope>NUCLEOTIDE SEQUENCE [LARGE SCALE GENOMIC DNA]</scope>
    <source>
        <strain evidence="1">12SD80</strain>
    </source>
</reference>
<accession>A0A2N5TWC2</accession>
<protein>
    <submittedName>
        <fullName evidence="1">Uncharacterized protein</fullName>
    </submittedName>
</protein>
<organism evidence="1 2">
    <name type="scientific">Puccinia coronata f. sp. avenae</name>
    <dbReference type="NCBI Taxonomy" id="200324"/>
    <lineage>
        <taxon>Eukaryota</taxon>
        <taxon>Fungi</taxon>
        <taxon>Dikarya</taxon>
        <taxon>Basidiomycota</taxon>
        <taxon>Pucciniomycotina</taxon>
        <taxon>Pucciniomycetes</taxon>
        <taxon>Pucciniales</taxon>
        <taxon>Pucciniaceae</taxon>
        <taxon>Puccinia</taxon>
    </lineage>
</organism>
<name>A0A2N5TWC2_9BASI</name>
<proteinExistence type="predicted"/>
<sequence>MFIKADKTTGLETNSVKGGSLKPVIKGCTLMTGSLLVIEVQTLMTDIEPVIQETPNGRFNTSPQGLYLDDQ</sequence>
<evidence type="ECO:0000313" key="2">
    <source>
        <dbReference type="Proteomes" id="UP000235392"/>
    </source>
</evidence>
<gene>
    <name evidence="1" type="ORF">PCASD_24880</name>
</gene>
<comment type="caution">
    <text evidence="1">The sequence shown here is derived from an EMBL/GenBank/DDBJ whole genome shotgun (WGS) entry which is preliminary data.</text>
</comment>